<feature type="region of interest" description="Disordered" evidence="1">
    <location>
        <begin position="1"/>
        <end position="26"/>
    </location>
</feature>
<gene>
    <name evidence="2" type="ORF">Ahy_B02g060825</name>
</gene>
<dbReference type="Proteomes" id="UP000289738">
    <property type="component" value="Chromosome B02"/>
</dbReference>
<keyword evidence="3" id="KW-1185">Reference proteome</keyword>
<protein>
    <submittedName>
        <fullName evidence="2">Uncharacterized protein</fullName>
    </submittedName>
</protein>
<comment type="caution">
    <text evidence="2">The sequence shown here is derived from an EMBL/GenBank/DDBJ whole genome shotgun (WGS) entry which is preliminary data.</text>
</comment>
<evidence type="ECO:0000313" key="2">
    <source>
        <dbReference type="EMBL" id="RYR26567.1"/>
    </source>
</evidence>
<evidence type="ECO:0000256" key="1">
    <source>
        <dbReference type="SAM" id="MobiDB-lite"/>
    </source>
</evidence>
<evidence type="ECO:0000313" key="3">
    <source>
        <dbReference type="Proteomes" id="UP000289738"/>
    </source>
</evidence>
<proteinExistence type="predicted"/>
<dbReference type="AlphaFoldDB" id="A0A445AJC2"/>
<dbReference type="EMBL" id="SDMP01000012">
    <property type="protein sequence ID" value="RYR26567.1"/>
    <property type="molecule type" value="Genomic_DNA"/>
</dbReference>
<reference evidence="2 3" key="1">
    <citation type="submission" date="2019-01" db="EMBL/GenBank/DDBJ databases">
        <title>Sequencing of cultivated peanut Arachis hypogaea provides insights into genome evolution and oil improvement.</title>
        <authorList>
            <person name="Chen X."/>
        </authorList>
    </citation>
    <scope>NUCLEOTIDE SEQUENCE [LARGE SCALE GENOMIC DNA]</scope>
    <source>
        <strain evidence="3">cv. Fuhuasheng</strain>
        <tissue evidence="2">Leaves</tissue>
    </source>
</reference>
<organism evidence="2 3">
    <name type="scientific">Arachis hypogaea</name>
    <name type="common">Peanut</name>
    <dbReference type="NCBI Taxonomy" id="3818"/>
    <lineage>
        <taxon>Eukaryota</taxon>
        <taxon>Viridiplantae</taxon>
        <taxon>Streptophyta</taxon>
        <taxon>Embryophyta</taxon>
        <taxon>Tracheophyta</taxon>
        <taxon>Spermatophyta</taxon>
        <taxon>Magnoliopsida</taxon>
        <taxon>eudicotyledons</taxon>
        <taxon>Gunneridae</taxon>
        <taxon>Pentapetalae</taxon>
        <taxon>rosids</taxon>
        <taxon>fabids</taxon>
        <taxon>Fabales</taxon>
        <taxon>Fabaceae</taxon>
        <taxon>Papilionoideae</taxon>
        <taxon>50 kb inversion clade</taxon>
        <taxon>dalbergioids sensu lato</taxon>
        <taxon>Dalbergieae</taxon>
        <taxon>Pterocarpus clade</taxon>
        <taxon>Arachis</taxon>
    </lineage>
</organism>
<name>A0A445AJC2_ARAHY</name>
<sequence>MEPLQNGMSLFLSSNPSDLPNPNGLNYQSLSDSDYLDNMDPSRTFVTKVKRLIVKVYGRYDSE</sequence>
<accession>A0A445AJC2</accession>